<dbReference type="Proteomes" id="UP000236161">
    <property type="component" value="Unassembled WGS sequence"/>
</dbReference>
<dbReference type="InterPro" id="IPR046960">
    <property type="entry name" value="PPR_At4g14850-like_plant"/>
</dbReference>
<feature type="repeat" description="PPR" evidence="2">
    <location>
        <begin position="182"/>
        <end position="216"/>
    </location>
</feature>
<dbReference type="PANTHER" id="PTHR47926">
    <property type="entry name" value="PENTATRICOPEPTIDE REPEAT-CONTAINING PROTEIN"/>
    <property type="match status" value="1"/>
</dbReference>
<gene>
    <name evidence="3" type="primary">PCMP-E101</name>
    <name evidence="3" type="ORF">AXF42_Ash002715</name>
</gene>
<dbReference type="FunFam" id="1.25.40.10:FF:000329">
    <property type="entry name" value="Pentatricopeptide repeat-containing protein"/>
    <property type="match status" value="1"/>
</dbReference>
<dbReference type="EMBL" id="KZ452013">
    <property type="protein sequence ID" value="PKA51350.1"/>
    <property type="molecule type" value="Genomic_DNA"/>
</dbReference>
<dbReference type="InterPro" id="IPR011990">
    <property type="entry name" value="TPR-like_helical_dom_sf"/>
</dbReference>
<dbReference type="OrthoDB" id="185373at2759"/>
<proteinExistence type="predicted"/>
<keyword evidence="4" id="KW-1185">Reference proteome</keyword>
<sequence>MPLNPNPSSPAIAAAAAKQSHLRSLLARAVISGDVLTCPSSLVPVLSSLSVSPSHSSTLLFLRPLALHVLPLLPLSSPTTLYLFNLLLRSFSRSPIPLESLFLFSSMLRLTLLPNRFTFPSLFIASSSLSSPLPGVQTQSQALRRGFLSDCYVINTLLAMYTAFGDMCSARSIFHLSSVVIDVVSWNTMINGYVKVGELDAARKLFDEMPVKNEVSWSAIIGAYVENGELDVARLLFDEMPVRRNVVSWNCYVKTNQHLKALELFNTMQKQNEVEPNEITMVSVLSACANLAALDKGKWIHSYIDKTNMILDNKYNLGAALIDMYSKCGSVDLAFEVFNSLQNKNVSSWNALITGLAINGASYESLRVFEDMQRSGTKPNDITFVGLLSACTHGGLVDEGRRYFGSMSKVYGVHPEMKHYGCMVDLFGRAGLLEEAENMVRAMPMKPDAMIVGALLGACRIHKDVRVAERVRNEFLQLESKENSCHFLMSNIYASVGRWGEACNHLEGSWQVLLELQSVQQVPPELPLNQLETETEVSLFLGREIWLGPITIICLQHITRSNW</sequence>
<dbReference type="GO" id="GO:0003723">
    <property type="term" value="F:RNA binding"/>
    <property type="evidence" value="ECO:0007669"/>
    <property type="project" value="InterPro"/>
</dbReference>
<dbReference type="PROSITE" id="PS51375">
    <property type="entry name" value="PPR"/>
    <property type="match status" value="2"/>
</dbReference>
<dbReference type="GO" id="GO:0048731">
    <property type="term" value="P:system development"/>
    <property type="evidence" value="ECO:0007669"/>
    <property type="project" value="UniProtKB-ARBA"/>
</dbReference>
<accession>A0A2I0A728</accession>
<protein>
    <submittedName>
        <fullName evidence="3">Pentatricopeptide repeat-containing protein</fullName>
        <ecNumber evidence="3">3.6.1.-</ecNumber>
    </submittedName>
</protein>
<evidence type="ECO:0000256" key="2">
    <source>
        <dbReference type="PROSITE-ProRule" id="PRU00708"/>
    </source>
</evidence>
<dbReference type="Pfam" id="PF13041">
    <property type="entry name" value="PPR_2"/>
    <property type="match status" value="2"/>
</dbReference>
<evidence type="ECO:0000313" key="3">
    <source>
        <dbReference type="EMBL" id="PKA51350.1"/>
    </source>
</evidence>
<keyword evidence="3" id="KW-0378">Hydrolase</keyword>
<dbReference type="Gene3D" id="1.25.40.10">
    <property type="entry name" value="Tetratricopeptide repeat domain"/>
    <property type="match status" value="3"/>
</dbReference>
<dbReference type="GO" id="GO:0016787">
    <property type="term" value="F:hydrolase activity"/>
    <property type="evidence" value="ECO:0007669"/>
    <property type="project" value="UniProtKB-KW"/>
</dbReference>
<reference evidence="3 4" key="1">
    <citation type="journal article" date="2017" name="Nature">
        <title>The Apostasia genome and the evolution of orchids.</title>
        <authorList>
            <person name="Zhang G.Q."/>
            <person name="Liu K.W."/>
            <person name="Li Z."/>
            <person name="Lohaus R."/>
            <person name="Hsiao Y.Y."/>
            <person name="Niu S.C."/>
            <person name="Wang J.Y."/>
            <person name="Lin Y.C."/>
            <person name="Xu Q."/>
            <person name="Chen L.J."/>
            <person name="Yoshida K."/>
            <person name="Fujiwara S."/>
            <person name="Wang Z.W."/>
            <person name="Zhang Y.Q."/>
            <person name="Mitsuda N."/>
            <person name="Wang M."/>
            <person name="Liu G.H."/>
            <person name="Pecoraro L."/>
            <person name="Huang H.X."/>
            <person name="Xiao X.J."/>
            <person name="Lin M."/>
            <person name="Wu X.Y."/>
            <person name="Wu W.L."/>
            <person name="Chen Y.Y."/>
            <person name="Chang S.B."/>
            <person name="Sakamoto S."/>
            <person name="Ohme-Takagi M."/>
            <person name="Yagi M."/>
            <person name="Zeng S.J."/>
            <person name="Shen C.Y."/>
            <person name="Yeh C.M."/>
            <person name="Luo Y.B."/>
            <person name="Tsai W.C."/>
            <person name="Van de Peer Y."/>
            <person name="Liu Z.J."/>
        </authorList>
    </citation>
    <scope>NUCLEOTIDE SEQUENCE [LARGE SCALE GENOMIC DNA]</scope>
    <source>
        <strain evidence="4">cv. Shenzhen</strain>
        <tissue evidence="3">Stem</tissue>
    </source>
</reference>
<dbReference type="GO" id="GO:0009451">
    <property type="term" value="P:RNA modification"/>
    <property type="evidence" value="ECO:0007669"/>
    <property type="project" value="InterPro"/>
</dbReference>
<evidence type="ECO:0000313" key="4">
    <source>
        <dbReference type="Proteomes" id="UP000236161"/>
    </source>
</evidence>
<dbReference type="EC" id="3.6.1.-" evidence="3"/>
<dbReference type="InterPro" id="IPR002885">
    <property type="entry name" value="PPR_rpt"/>
</dbReference>
<evidence type="ECO:0000256" key="1">
    <source>
        <dbReference type="ARBA" id="ARBA00022737"/>
    </source>
</evidence>
<keyword evidence="1" id="KW-0677">Repeat</keyword>
<dbReference type="Pfam" id="PF01535">
    <property type="entry name" value="PPR"/>
    <property type="match status" value="3"/>
</dbReference>
<dbReference type="AlphaFoldDB" id="A0A2I0A728"/>
<name>A0A2I0A728_9ASPA</name>
<organism evidence="3 4">
    <name type="scientific">Apostasia shenzhenica</name>
    <dbReference type="NCBI Taxonomy" id="1088818"/>
    <lineage>
        <taxon>Eukaryota</taxon>
        <taxon>Viridiplantae</taxon>
        <taxon>Streptophyta</taxon>
        <taxon>Embryophyta</taxon>
        <taxon>Tracheophyta</taxon>
        <taxon>Spermatophyta</taxon>
        <taxon>Magnoliopsida</taxon>
        <taxon>Liliopsida</taxon>
        <taxon>Asparagales</taxon>
        <taxon>Orchidaceae</taxon>
        <taxon>Apostasioideae</taxon>
        <taxon>Apostasia</taxon>
    </lineage>
</organism>
<feature type="repeat" description="PPR" evidence="2">
    <location>
        <begin position="345"/>
        <end position="379"/>
    </location>
</feature>
<dbReference type="PANTHER" id="PTHR47926:SF444">
    <property type="entry name" value="PENTATRICOPEPTIDE REPEAT-CONTAINING PROTEIN"/>
    <property type="match status" value="1"/>
</dbReference>
<dbReference type="FunFam" id="1.25.40.10:FF:000125">
    <property type="entry name" value="Pentatricopeptide repeat-containing protein"/>
    <property type="match status" value="1"/>
</dbReference>
<dbReference type="NCBIfam" id="TIGR00756">
    <property type="entry name" value="PPR"/>
    <property type="match status" value="3"/>
</dbReference>